<dbReference type="RefSeq" id="WP_342825034.1">
    <property type="nucleotide sequence ID" value="NZ_CP046146.1"/>
</dbReference>
<dbReference type="InterPro" id="IPR005754">
    <property type="entry name" value="Sortase"/>
</dbReference>
<dbReference type="GO" id="GO:0016787">
    <property type="term" value="F:hydrolase activity"/>
    <property type="evidence" value="ECO:0007669"/>
    <property type="project" value="UniProtKB-KW"/>
</dbReference>
<evidence type="ECO:0000313" key="7">
    <source>
        <dbReference type="Proteomes" id="UP001321249"/>
    </source>
</evidence>
<dbReference type="EMBL" id="CP046147">
    <property type="protein sequence ID" value="WFG38474.1"/>
    <property type="molecule type" value="Genomic_DNA"/>
</dbReference>
<keyword evidence="1" id="KW-0378">Hydrolase</keyword>
<keyword evidence="6" id="KW-1185">Reference proteome</keyword>
<reference evidence="6" key="3">
    <citation type="submission" date="2023-06" db="EMBL/GenBank/DDBJ databases">
        <title>Pangenomics reveal diversification of enzyme families and niche specialization in globally abundant SAR202 bacteria.</title>
        <authorList>
            <person name="Saw J.H.W."/>
        </authorList>
    </citation>
    <scope>NUCLEOTIDE SEQUENCE [LARGE SCALE GENOMIC DNA]</scope>
    <source>
        <strain evidence="6">JH1073</strain>
    </source>
</reference>
<organism evidence="5 6">
    <name type="scientific">Candidatus Lucifugimonas marina</name>
    <dbReference type="NCBI Taxonomy" id="3038979"/>
    <lineage>
        <taxon>Bacteria</taxon>
        <taxon>Bacillati</taxon>
        <taxon>Chloroflexota</taxon>
        <taxon>Dehalococcoidia</taxon>
        <taxon>SAR202 cluster</taxon>
        <taxon>Candidatus Lucifugimonadales</taxon>
        <taxon>Candidatus Lucifugimonadaceae</taxon>
        <taxon>Candidatus Lucifugimonas</taxon>
    </lineage>
</organism>
<evidence type="ECO:0000313" key="5">
    <source>
        <dbReference type="EMBL" id="WFG38474.1"/>
    </source>
</evidence>
<keyword evidence="3" id="KW-1133">Transmembrane helix</keyword>
<dbReference type="EMBL" id="WMBE01000002">
    <property type="protein sequence ID" value="MDG0867061.1"/>
    <property type="molecule type" value="Genomic_DNA"/>
</dbReference>
<keyword evidence="3" id="KW-0812">Transmembrane</keyword>
<name>A0AAJ5ZE55_9CHLR</name>
<dbReference type="Pfam" id="PF04203">
    <property type="entry name" value="Sortase"/>
    <property type="match status" value="1"/>
</dbReference>
<evidence type="ECO:0000313" key="6">
    <source>
        <dbReference type="Proteomes" id="UP001219901"/>
    </source>
</evidence>
<reference evidence="6 7" key="1">
    <citation type="submission" date="2019-11" db="EMBL/GenBank/DDBJ databases">
        <authorList>
            <person name="Cho J.-C."/>
        </authorList>
    </citation>
    <scope>NUCLEOTIDE SEQUENCE [LARGE SCALE GENOMIC DNA]</scope>
    <source>
        <strain evidence="5 6">JH1073</strain>
        <strain evidence="4 7">JH702</strain>
    </source>
</reference>
<gene>
    <name evidence="4" type="ORF">GKO46_08240</name>
    <name evidence="5" type="ORF">GKO48_02245</name>
</gene>
<evidence type="ECO:0000256" key="1">
    <source>
        <dbReference type="ARBA" id="ARBA00022801"/>
    </source>
</evidence>
<dbReference type="Gene3D" id="2.40.260.10">
    <property type="entry name" value="Sortase"/>
    <property type="match status" value="1"/>
</dbReference>
<reference evidence="5" key="2">
    <citation type="journal article" date="2023" name="Nat. Commun.">
        <title>Cultivation of marine bacteria of the SAR202 clade.</title>
        <authorList>
            <person name="Lim Y."/>
            <person name="Seo J.H."/>
            <person name="Giovannoni S.J."/>
            <person name="Kang I."/>
            <person name="Cho J.C."/>
        </authorList>
    </citation>
    <scope>NUCLEOTIDE SEQUENCE</scope>
    <source>
        <strain evidence="5">JH1073</strain>
    </source>
</reference>
<keyword evidence="3" id="KW-0472">Membrane</keyword>
<dbReference type="AlphaFoldDB" id="A0AAJ5ZE55"/>
<dbReference type="Proteomes" id="UP001321249">
    <property type="component" value="Unassembled WGS sequence"/>
</dbReference>
<sequence length="300" mass="32804">MANHSQSPDLAEQDHNTTSKSFTATTVVAYSVAVVGVLLIVASGIYFYSRSQSGSDAVEYTYSVPDEDLDSHLGKSISPAPESPTTGEAPIPLELKAPDVAQFASLYPGDQLNPKYWSEPEWAGSDPFGGPTIPDDFVAVLSTDLFRDFDPTADATRIRIPAINVDSTVAELEIVDLGSQQAYQTPDNTVGHIPETSAPGQQGSGWFFAHLESFVAREGNIFRHLPEITEMIKQDPVDVYLETPDAEFIYRVTGTSQVHQDDLHLTSAEDAQITLVTCWPPRVYDQRVLVDATLIAYRPL</sequence>
<proteinExistence type="predicted"/>
<dbReference type="Proteomes" id="UP001219901">
    <property type="component" value="Chromosome"/>
</dbReference>
<protein>
    <submittedName>
        <fullName evidence="5">Sortase</fullName>
    </submittedName>
</protein>
<evidence type="ECO:0000256" key="3">
    <source>
        <dbReference type="SAM" id="Phobius"/>
    </source>
</evidence>
<dbReference type="InterPro" id="IPR023365">
    <property type="entry name" value="Sortase_dom-sf"/>
</dbReference>
<feature type="region of interest" description="Disordered" evidence="2">
    <location>
        <begin position="71"/>
        <end position="91"/>
    </location>
</feature>
<evidence type="ECO:0000313" key="4">
    <source>
        <dbReference type="EMBL" id="MDG0867061.1"/>
    </source>
</evidence>
<accession>A0AAJ5ZE55</accession>
<dbReference type="SUPFAM" id="SSF63817">
    <property type="entry name" value="Sortase"/>
    <property type="match status" value="1"/>
</dbReference>
<feature type="transmembrane region" description="Helical" evidence="3">
    <location>
        <begin position="27"/>
        <end position="48"/>
    </location>
</feature>
<evidence type="ECO:0000256" key="2">
    <source>
        <dbReference type="SAM" id="MobiDB-lite"/>
    </source>
</evidence>